<dbReference type="HOGENOM" id="CLU_020336_13_7_11"/>
<dbReference type="SUPFAM" id="SSF53474">
    <property type="entry name" value="alpha/beta-Hydrolases"/>
    <property type="match status" value="1"/>
</dbReference>
<dbReference type="Pfam" id="PF12697">
    <property type="entry name" value="Abhydrolase_6"/>
    <property type="match status" value="1"/>
</dbReference>
<reference evidence="2" key="1">
    <citation type="submission" date="2010-08" db="EMBL/GenBank/DDBJ databases">
        <authorList>
            <person name="Muzny D."/>
            <person name="Qin X."/>
            <person name="Buhay C."/>
            <person name="Dugan-Rocha S."/>
            <person name="Ding Y."/>
            <person name="Chen G."/>
            <person name="Hawes A."/>
            <person name="Holder M."/>
            <person name="Jhangiani S."/>
            <person name="Johnson A."/>
            <person name="Khan Z."/>
            <person name="Li Z."/>
            <person name="Liu W."/>
            <person name="Liu X."/>
            <person name="Perez L."/>
            <person name="Shen H."/>
            <person name="Wang Q."/>
            <person name="Watt J."/>
            <person name="Xi L."/>
            <person name="Xin Y."/>
            <person name="Zhou J."/>
            <person name="Deng J."/>
            <person name="Jiang H."/>
            <person name="Liu Y."/>
            <person name="Qu J."/>
            <person name="Song X.-Z."/>
            <person name="Zhang L."/>
            <person name="Villasana D."/>
            <person name="Johnson A."/>
            <person name="Liu J."/>
            <person name="Liyanage D."/>
            <person name="Lorensuhewa L."/>
            <person name="Robinson T."/>
            <person name="Song A."/>
            <person name="Song B.-B."/>
            <person name="Dinh H."/>
            <person name="Thornton R."/>
            <person name="Coyle M."/>
            <person name="Francisco L."/>
            <person name="Jackson L."/>
            <person name="Javaid M."/>
            <person name="Korchina V."/>
            <person name="Kovar C."/>
            <person name="Mata R."/>
            <person name="Mathew T."/>
            <person name="Ngo R."/>
            <person name="Nguyen L."/>
            <person name="Nguyen N."/>
            <person name="Okwuonu G."/>
            <person name="Ongeri F."/>
            <person name="Pham C."/>
            <person name="Simmons D."/>
            <person name="Wilczek-Boney K."/>
            <person name="Hale W."/>
            <person name="Jakkamsetti A."/>
            <person name="Pham P."/>
            <person name="Ruth R."/>
            <person name="San Lucas F."/>
            <person name="Warren J."/>
            <person name="Zhang J."/>
            <person name="Zhao Z."/>
            <person name="Zhou C."/>
            <person name="Zhu D."/>
            <person name="Lee S."/>
            <person name="Bess C."/>
            <person name="Blankenburg K."/>
            <person name="Forbes L."/>
            <person name="Fu Q."/>
            <person name="Gubbala S."/>
            <person name="Hirani K."/>
            <person name="Jayaseelan J.C."/>
            <person name="Lara F."/>
            <person name="Munidasa M."/>
            <person name="Palculict T."/>
            <person name="Patil S."/>
            <person name="Pu L.-L."/>
            <person name="Saada N."/>
            <person name="Tang L."/>
            <person name="Weissenberger G."/>
            <person name="Zhu Y."/>
            <person name="Hemphill L."/>
            <person name="Shang Y."/>
            <person name="Youmans B."/>
            <person name="Ayvaz T."/>
            <person name="Ross M."/>
            <person name="Santibanez J."/>
            <person name="Aqrawi P."/>
            <person name="Gross S."/>
            <person name="Joshi V."/>
            <person name="Fowler G."/>
            <person name="Nazareth L."/>
            <person name="Reid J."/>
            <person name="Worley K."/>
            <person name="Petrosino J."/>
            <person name="Highlander S."/>
            <person name="Gibbs R."/>
        </authorList>
    </citation>
    <scope>NUCLEOTIDE SEQUENCE [LARGE SCALE GENOMIC DNA]</scope>
    <source>
        <strain evidence="2">DSM 15272</strain>
    </source>
</reference>
<proteinExistence type="predicted"/>
<dbReference type="PANTHER" id="PTHR46438">
    <property type="entry name" value="ALPHA/BETA-HYDROLASES SUPERFAMILY PROTEIN"/>
    <property type="match status" value="1"/>
</dbReference>
<dbReference type="PANTHER" id="PTHR46438:SF11">
    <property type="entry name" value="LIPASE-RELATED"/>
    <property type="match status" value="1"/>
</dbReference>
<dbReference type="eggNOG" id="COG2267">
    <property type="taxonomic scope" value="Bacteria"/>
</dbReference>
<dbReference type="AlphaFoldDB" id="E2S8H7"/>
<keyword evidence="3" id="KW-1185">Reference proteome</keyword>
<dbReference type="InterPro" id="IPR029058">
    <property type="entry name" value="AB_hydrolase_fold"/>
</dbReference>
<organism evidence="2 3">
    <name type="scientific">Aeromicrobium marinum DSM 15272</name>
    <dbReference type="NCBI Taxonomy" id="585531"/>
    <lineage>
        <taxon>Bacteria</taxon>
        <taxon>Bacillati</taxon>
        <taxon>Actinomycetota</taxon>
        <taxon>Actinomycetes</taxon>
        <taxon>Propionibacteriales</taxon>
        <taxon>Nocardioidaceae</taxon>
        <taxon>Aeromicrobium</taxon>
    </lineage>
</organism>
<dbReference type="RefSeq" id="WP_007079214.1">
    <property type="nucleotide sequence ID" value="NZ_CM001024.1"/>
</dbReference>
<name>E2S8H7_9ACTN</name>
<evidence type="ECO:0000313" key="3">
    <source>
        <dbReference type="Proteomes" id="UP000003111"/>
    </source>
</evidence>
<gene>
    <name evidence="2" type="ORF">HMPREF0063_10334</name>
</gene>
<dbReference type="PRINTS" id="PR00111">
    <property type="entry name" value="ABHYDROLASE"/>
</dbReference>
<sequence>MISELVYTRKGSGEPLVLIHGIGHRRQAWDPIFDRLAETYDVIAVDLAGFGESPAYPVGTKYSSEVACHNLQANFEHWGIKRPHVVGNSLGGAISLELANRGLVSSVTALSPAGFFGRLNLLQAIFHLFVLRLSALFTPMPLLRKVLAVPALRNAMMSSLFAHPERLDEDAIVGDSLALRHARAFERTALANLGYHFTGMVPVPTTIAWGTRDKILPYSQAGTAVERLPHALHVPLPGSGHVPMVDDPDAIIELIHATVDRATGRDHLARPA</sequence>
<dbReference type="EMBL" id="ACLF03000002">
    <property type="protein sequence ID" value="EFQ84482.1"/>
    <property type="molecule type" value="Genomic_DNA"/>
</dbReference>
<accession>E2S8H7</accession>
<dbReference type="GO" id="GO:0016787">
    <property type="term" value="F:hydrolase activity"/>
    <property type="evidence" value="ECO:0007669"/>
    <property type="project" value="UniProtKB-KW"/>
</dbReference>
<keyword evidence="2" id="KW-0378">Hydrolase</keyword>
<comment type="caution">
    <text evidence="2">The sequence shown here is derived from an EMBL/GenBank/DDBJ whole genome shotgun (WGS) entry which is preliminary data.</text>
</comment>
<evidence type="ECO:0000313" key="2">
    <source>
        <dbReference type="EMBL" id="EFQ84482.1"/>
    </source>
</evidence>
<protein>
    <submittedName>
        <fullName evidence="2">Hydrolase, alpha/beta domain protein</fullName>
    </submittedName>
</protein>
<dbReference type="Proteomes" id="UP000003111">
    <property type="component" value="Unassembled WGS sequence"/>
</dbReference>
<dbReference type="OrthoDB" id="27092at2"/>
<dbReference type="Gene3D" id="3.40.50.1820">
    <property type="entry name" value="alpha/beta hydrolase"/>
    <property type="match status" value="1"/>
</dbReference>
<evidence type="ECO:0000259" key="1">
    <source>
        <dbReference type="Pfam" id="PF12697"/>
    </source>
</evidence>
<dbReference type="InterPro" id="IPR000073">
    <property type="entry name" value="AB_hydrolase_1"/>
</dbReference>
<dbReference type="STRING" id="585531.HMPREF0063_10334"/>
<feature type="domain" description="AB hydrolase-1" evidence="1">
    <location>
        <begin position="16"/>
        <end position="253"/>
    </location>
</feature>